<evidence type="ECO:0000313" key="9">
    <source>
        <dbReference type="EMBL" id="MDQ0435909.1"/>
    </source>
</evidence>
<accession>A0ABU0H0S1</accession>
<dbReference type="Pfam" id="PF00158">
    <property type="entry name" value="Sigma54_activat"/>
    <property type="match status" value="1"/>
</dbReference>
<dbReference type="Gene3D" id="1.10.8.60">
    <property type="match status" value="1"/>
</dbReference>
<dbReference type="EMBL" id="JAUSVO010000001">
    <property type="protein sequence ID" value="MDQ0435909.1"/>
    <property type="molecule type" value="Genomic_DNA"/>
</dbReference>
<dbReference type="PROSITE" id="PS50045">
    <property type="entry name" value="SIGMA54_INTERACT_4"/>
    <property type="match status" value="1"/>
</dbReference>
<evidence type="ECO:0000256" key="6">
    <source>
        <dbReference type="ARBA" id="ARBA00023159"/>
    </source>
</evidence>
<evidence type="ECO:0000256" key="4">
    <source>
        <dbReference type="ARBA" id="ARBA00023015"/>
    </source>
</evidence>
<dbReference type="InterPro" id="IPR002078">
    <property type="entry name" value="Sigma_54_int"/>
</dbReference>
<evidence type="ECO:0000259" key="8">
    <source>
        <dbReference type="PROSITE" id="PS50045"/>
    </source>
</evidence>
<proteinExistence type="predicted"/>
<keyword evidence="4" id="KW-0805">Transcription regulation</keyword>
<evidence type="ECO:0000313" key="10">
    <source>
        <dbReference type="Proteomes" id="UP001241603"/>
    </source>
</evidence>
<dbReference type="Gene3D" id="3.40.50.300">
    <property type="entry name" value="P-loop containing nucleotide triphosphate hydrolases"/>
    <property type="match status" value="1"/>
</dbReference>
<evidence type="ECO:0000256" key="7">
    <source>
        <dbReference type="ARBA" id="ARBA00023163"/>
    </source>
</evidence>
<gene>
    <name evidence="9" type="ORF">QO014_000279</name>
</gene>
<dbReference type="RefSeq" id="WP_266346864.1">
    <property type="nucleotide sequence ID" value="NZ_JAPKNG010000001.1"/>
</dbReference>
<protein>
    <submittedName>
        <fullName evidence="9">Transcriptional regulator of acetoin/glycerol metabolism</fullName>
    </submittedName>
</protein>
<dbReference type="Pfam" id="PF25601">
    <property type="entry name" value="AAA_lid_14"/>
    <property type="match status" value="1"/>
</dbReference>
<dbReference type="SUPFAM" id="SSF52540">
    <property type="entry name" value="P-loop containing nucleoside triphosphate hydrolases"/>
    <property type="match status" value="1"/>
</dbReference>
<feature type="domain" description="Sigma-54 factor interaction" evidence="8">
    <location>
        <begin position="318"/>
        <end position="547"/>
    </location>
</feature>
<dbReference type="SUPFAM" id="SSF46689">
    <property type="entry name" value="Homeodomain-like"/>
    <property type="match status" value="1"/>
</dbReference>
<dbReference type="PANTHER" id="PTHR32071">
    <property type="entry name" value="TRANSCRIPTIONAL REGULATORY PROTEIN"/>
    <property type="match status" value="1"/>
</dbReference>
<dbReference type="PROSITE" id="PS00688">
    <property type="entry name" value="SIGMA54_INTERACT_3"/>
    <property type="match status" value="1"/>
</dbReference>
<evidence type="ECO:0000256" key="5">
    <source>
        <dbReference type="ARBA" id="ARBA00023125"/>
    </source>
</evidence>
<dbReference type="InterPro" id="IPR029016">
    <property type="entry name" value="GAF-like_dom_sf"/>
</dbReference>
<name>A0ABU0H0S1_9HYPH</name>
<dbReference type="Gene3D" id="1.10.10.60">
    <property type="entry name" value="Homeodomain-like"/>
    <property type="match status" value="1"/>
</dbReference>
<keyword evidence="3" id="KW-0902">Two-component regulatory system</keyword>
<keyword evidence="10" id="KW-1185">Reference proteome</keyword>
<comment type="caution">
    <text evidence="9">The sequence shown here is derived from an EMBL/GenBank/DDBJ whole genome shotgun (WGS) entry which is preliminary data.</text>
</comment>
<keyword evidence="5" id="KW-0238">DNA-binding</keyword>
<keyword evidence="7" id="KW-0804">Transcription</keyword>
<dbReference type="InterPro" id="IPR002197">
    <property type="entry name" value="HTH_Fis"/>
</dbReference>
<keyword evidence="6" id="KW-0010">Activator</keyword>
<dbReference type="CDD" id="cd00009">
    <property type="entry name" value="AAA"/>
    <property type="match status" value="1"/>
</dbReference>
<evidence type="ECO:0000256" key="1">
    <source>
        <dbReference type="ARBA" id="ARBA00022741"/>
    </source>
</evidence>
<dbReference type="SUPFAM" id="SSF55781">
    <property type="entry name" value="GAF domain-like"/>
    <property type="match status" value="1"/>
</dbReference>
<dbReference type="Proteomes" id="UP001241603">
    <property type="component" value="Unassembled WGS sequence"/>
</dbReference>
<dbReference type="InterPro" id="IPR025944">
    <property type="entry name" value="Sigma_54_int_dom_CS"/>
</dbReference>
<dbReference type="PRINTS" id="PR01590">
    <property type="entry name" value="HTHFIS"/>
</dbReference>
<keyword evidence="1" id="KW-0547">Nucleotide-binding</keyword>
<dbReference type="InterPro" id="IPR027417">
    <property type="entry name" value="P-loop_NTPase"/>
</dbReference>
<dbReference type="InterPro" id="IPR025662">
    <property type="entry name" value="Sigma_54_int_dom_ATP-bd_1"/>
</dbReference>
<dbReference type="InterPro" id="IPR009057">
    <property type="entry name" value="Homeodomain-like_sf"/>
</dbReference>
<reference evidence="9 10" key="1">
    <citation type="submission" date="2023-07" db="EMBL/GenBank/DDBJ databases">
        <title>Genomic Encyclopedia of Type Strains, Phase IV (KMG-IV): sequencing the most valuable type-strain genomes for metagenomic binning, comparative biology and taxonomic classification.</title>
        <authorList>
            <person name="Goeker M."/>
        </authorList>
    </citation>
    <scope>NUCLEOTIDE SEQUENCE [LARGE SCALE GENOMIC DNA]</scope>
    <source>
        <strain evidence="9 10">B6-8</strain>
    </source>
</reference>
<evidence type="ECO:0000256" key="3">
    <source>
        <dbReference type="ARBA" id="ARBA00023012"/>
    </source>
</evidence>
<dbReference type="SMART" id="SM00382">
    <property type="entry name" value="AAA"/>
    <property type="match status" value="1"/>
</dbReference>
<evidence type="ECO:0000256" key="2">
    <source>
        <dbReference type="ARBA" id="ARBA00022840"/>
    </source>
</evidence>
<dbReference type="InterPro" id="IPR003593">
    <property type="entry name" value="AAA+_ATPase"/>
</dbReference>
<keyword evidence="2" id="KW-0067">ATP-binding</keyword>
<dbReference type="InterPro" id="IPR003018">
    <property type="entry name" value="GAF"/>
</dbReference>
<dbReference type="InterPro" id="IPR058031">
    <property type="entry name" value="AAA_lid_NorR"/>
</dbReference>
<dbReference type="InterPro" id="IPR025943">
    <property type="entry name" value="Sigma_54_int_dom_ATP-bd_2"/>
</dbReference>
<dbReference type="Pfam" id="PF01590">
    <property type="entry name" value="GAF"/>
    <property type="match status" value="1"/>
</dbReference>
<dbReference type="PROSITE" id="PS00676">
    <property type="entry name" value="SIGMA54_INTERACT_2"/>
    <property type="match status" value="1"/>
</dbReference>
<dbReference type="Gene3D" id="3.30.450.40">
    <property type="match status" value="1"/>
</dbReference>
<organism evidence="9 10">
    <name type="scientific">Kaistia dalseonensis</name>
    <dbReference type="NCBI Taxonomy" id="410840"/>
    <lineage>
        <taxon>Bacteria</taxon>
        <taxon>Pseudomonadati</taxon>
        <taxon>Pseudomonadota</taxon>
        <taxon>Alphaproteobacteria</taxon>
        <taxon>Hyphomicrobiales</taxon>
        <taxon>Kaistiaceae</taxon>
        <taxon>Kaistia</taxon>
    </lineage>
</organism>
<dbReference type="PANTHER" id="PTHR32071:SF77">
    <property type="entry name" value="TRANSCRIPTIONAL REGULATORY PROTEIN"/>
    <property type="match status" value="1"/>
</dbReference>
<dbReference type="PROSITE" id="PS00675">
    <property type="entry name" value="SIGMA54_INTERACT_1"/>
    <property type="match status" value="1"/>
</dbReference>
<dbReference type="Pfam" id="PF02954">
    <property type="entry name" value="HTH_8"/>
    <property type="match status" value="1"/>
</dbReference>
<sequence length="623" mass="67940">MSAVGRRSEEGVPNKERQASVIASWQRCVEKYGLEPYKVAYPTIVTRNELNNYRAPIEDLIALAMPEVERLFERFVEHDYIVSMTDENGVTVLFRSQDPFAVKCTTSGLQLGAIWSEELQGTNGIGTCIKEARPISIVMDNHFDPRLIDFSCAVAPIFGGGGKLAAALNVSTSANSDHATQSIVREVVRRSARRIENRFFARRYAGREMLRVSRYEDFCDAGVEMSIALDSSGKVLDATPDALRLMSRPNMPVLGRPLSDVGELERDDIFADGVVSLTVHGNRLFLKRTGPAPAKFSAAQKARALPRARPQAPDTRLLVGDDPTMSALVGRVQKLVNRRLPILLQGETGAGKTALAKALHAASDHADGPFVSINCAAIPAELIESELFGYRPGAFTGASKSGSKGRIAEAHGGTLFLDEIGDMPLALQTRLLQVLSDGEFVAIGATEQTRVEFALISASLHDIPALVALGRFRQDLYFRLNGASLAMPPLRERADRHAVIERVFKEEATETRLTEVQLDPAARKLLFAYSWPGNMRELRHVARFATTLAEGAVITVDDLPTPLSPASRGAAQTTDGERQAVELALQQTGWNVKLAAQRLGVSRATLHRRISAFGLARVVGDTH</sequence>